<dbReference type="Pfam" id="PF07366">
    <property type="entry name" value="SnoaL"/>
    <property type="match status" value="1"/>
</dbReference>
<evidence type="ECO:0000313" key="2">
    <source>
        <dbReference type="Proteomes" id="UP000694287"/>
    </source>
</evidence>
<sequence>MSEHATTIATAVGRLNAGDVDGYITTLYAPEAVFHGFPAAFTPDRNGIAAFFRALRAGAPDANIAAEDLLCDGDRVAVRFTLTGTHTEELFGAPATGAHIEAEGITIVRFSGDQVVERWNRLDDVAFLTQIGLMPVATAA</sequence>
<dbReference type="EMBL" id="JADQDK010000002">
    <property type="protein sequence ID" value="MBW0138606.1"/>
    <property type="molecule type" value="Genomic_DNA"/>
</dbReference>
<accession>A0ABS6V274</accession>
<protein>
    <submittedName>
        <fullName evidence="1">Ester cyclase</fullName>
    </submittedName>
</protein>
<dbReference type="PANTHER" id="PTHR38436:SF1">
    <property type="entry name" value="ESTER CYCLASE"/>
    <property type="match status" value="1"/>
</dbReference>
<proteinExistence type="predicted"/>
<reference evidence="1 2" key="1">
    <citation type="submission" date="2020-11" db="EMBL/GenBank/DDBJ databases">
        <title>Pseudonocardia abyssalis sp. nov. and Pseudonocardia oceani sp. nov., description and phylogenomic analysis of two novel actinomycetes isolated from the deep Southern Ocean.</title>
        <authorList>
            <person name="Parra J."/>
        </authorList>
    </citation>
    <scope>NUCLEOTIDE SEQUENCE [LARGE SCALE GENOMIC DNA]</scope>
    <source>
        <strain evidence="1 2">KRD-168</strain>
    </source>
</reference>
<keyword evidence="2" id="KW-1185">Reference proteome</keyword>
<dbReference type="RefSeq" id="WP_218601434.1">
    <property type="nucleotide sequence ID" value="NZ_JADQDJ010000021.1"/>
</dbReference>
<name>A0ABS6V274_9PSEU</name>
<dbReference type="Proteomes" id="UP000694287">
    <property type="component" value="Unassembled WGS sequence"/>
</dbReference>
<dbReference type="PANTHER" id="PTHR38436">
    <property type="entry name" value="POLYKETIDE CYCLASE SNOAL-LIKE DOMAIN"/>
    <property type="match status" value="1"/>
</dbReference>
<comment type="caution">
    <text evidence="1">The sequence shown here is derived from an EMBL/GenBank/DDBJ whole genome shotgun (WGS) entry which is preliminary data.</text>
</comment>
<organism evidence="1 2">
    <name type="scientific">Pseudonocardia abyssalis</name>
    <dbReference type="NCBI Taxonomy" id="2792008"/>
    <lineage>
        <taxon>Bacteria</taxon>
        <taxon>Bacillati</taxon>
        <taxon>Actinomycetota</taxon>
        <taxon>Actinomycetes</taxon>
        <taxon>Pseudonocardiales</taxon>
        <taxon>Pseudonocardiaceae</taxon>
        <taxon>Pseudonocardia</taxon>
    </lineage>
</organism>
<dbReference type="InterPro" id="IPR009959">
    <property type="entry name" value="Cyclase_SnoaL-like"/>
</dbReference>
<gene>
    <name evidence="1" type="ORF">I4I81_30725</name>
</gene>
<evidence type="ECO:0000313" key="1">
    <source>
        <dbReference type="EMBL" id="MBW0138606.1"/>
    </source>
</evidence>